<dbReference type="InterPro" id="IPR014717">
    <property type="entry name" value="Transl_elong_EF1B/ribsomal_bS6"/>
</dbReference>
<dbReference type="Gene3D" id="3.30.70.60">
    <property type="match status" value="1"/>
</dbReference>
<dbReference type="GO" id="GO:1990904">
    <property type="term" value="C:ribonucleoprotein complex"/>
    <property type="evidence" value="ECO:0007669"/>
    <property type="project" value="UniProtKB-KW"/>
</dbReference>
<sequence>MNTYESVLIVPGNLSQEETQVLADEFKNLFINCGVSEIELAKLEKKRFAHPIKKWEDGYYIILRFLAKSETLKRIEENLRHNEKILRSSFLRLRKR</sequence>
<dbReference type="AlphaFoldDB" id="A0A7C3UZL3"/>
<gene>
    <name evidence="3 4" type="primary">rpsF</name>
    <name evidence="4" type="ORF">ENX07_05815</name>
</gene>
<dbReference type="GO" id="GO:0006412">
    <property type="term" value="P:translation"/>
    <property type="evidence" value="ECO:0007669"/>
    <property type="project" value="UniProtKB-UniRule"/>
</dbReference>
<dbReference type="PANTHER" id="PTHR21011">
    <property type="entry name" value="MITOCHONDRIAL 28S RIBOSOMAL PROTEIN S6"/>
    <property type="match status" value="1"/>
</dbReference>
<dbReference type="EMBL" id="DTMQ01000039">
    <property type="protein sequence ID" value="HGE99567.1"/>
    <property type="molecule type" value="Genomic_DNA"/>
</dbReference>
<name>A0A7C3UZL3_UNCW3</name>
<accession>A0A7C3UZL3</accession>
<proteinExistence type="inferred from homology"/>
<keyword evidence="3 4" id="KW-0689">Ribosomal protein</keyword>
<dbReference type="InterPro" id="IPR035980">
    <property type="entry name" value="Ribosomal_bS6_sf"/>
</dbReference>
<keyword evidence="3" id="KW-0694">RNA-binding</keyword>
<dbReference type="GO" id="GO:0070181">
    <property type="term" value="F:small ribosomal subunit rRNA binding"/>
    <property type="evidence" value="ECO:0007669"/>
    <property type="project" value="TreeGrafter"/>
</dbReference>
<dbReference type="InterPro" id="IPR020814">
    <property type="entry name" value="Ribosomal_S6_plastid/chlpt"/>
</dbReference>
<dbReference type="Pfam" id="PF01250">
    <property type="entry name" value="Ribosomal_S6"/>
    <property type="match status" value="1"/>
</dbReference>
<protein>
    <recommendedName>
        <fullName evidence="2 3">Small ribosomal subunit protein bS6</fullName>
    </recommendedName>
</protein>
<dbReference type="InterPro" id="IPR000529">
    <property type="entry name" value="Ribosomal_bS6"/>
</dbReference>
<evidence type="ECO:0000256" key="2">
    <source>
        <dbReference type="ARBA" id="ARBA00035294"/>
    </source>
</evidence>
<organism evidence="4">
    <name type="scientific">candidate division WOR-3 bacterium</name>
    <dbReference type="NCBI Taxonomy" id="2052148"/>
    <lineage>
        <taxon>Bacteria</taxon>
        <taxon>Bacteria division WOR-3</taxon>
    </lineage>
</organism>
<dbReference type="SUPFAM" id="SSF54995">
    <property type="entry name" value="Ribosomal protein S6"/>
    <property type="match status" value="1"/>
</dbReference>
<dbReference type="PANTHER" id="PTHR21011:SF16">
    <property type="entry name" value="SMALL RIBOSOMAL SUBUNIT PROTEIN BS6C ALPHA"/>
    <property type="match status" value="1"/>
</dbReference>
<dbReference type="HAMAP" id="MF_00360">
    <property type="entry name" value="Ribosomal_bS6"/>
    <property type="match status" value="1"/>
</dbReference>
<keyword evidence="3" id="KW-0699">rRNA-binding</keyword>
<dbReference type="GO" id="GO:0005840">
    <property type="term" value="C:ribosome"/>
    <property type="evidence" value="ECO:0007669"/>
    <property type="project" value="UniProtKB-KW"/>
</dbReference>
<dbReference type="NCBIfam" id="TIGR00166">
    <property type="entry name" value="S6"/>
    <property type="match status" value="1"/>
</dbReference>
<evidence type="ECO:0000256" key="1">
    <source>
        <dbReference type="ARBA" id="ARBA00009512"/>
    </source>
</evidence>
<comment type="function">
    <text evidence="3">Binds together with bS18 to 16S ribosomal RNA.</text>
</comment>
<dbReference type="GO" id="GO:0003735">
    <property type="term" value="F:structural constituent of ribosome"/>
    <property type="evidence" value="ECO:0007669"/>
    <property type="project" value="InterPro"/>
</dbReference>
<comment type="similarity">
    <text evidence="1 3">Belongs to the bacterial ribosomal protein bS6 family.</text>
</comment>
<evidence type="ECO:0000313" key="4">
    <source>
        <dbReference type="EMBL" id="HGE99567.1"/>
    </source>
</evidence>
<comment type="caution">
    <text evidence="4">The sequence shown here is derived from an EMBL/GenBank/DDBJ whole genome shotgun (WGS) entry which is preliminary data.</text>
</comment>
<keyword evidence="3" id="KW-0687">Ribonucleoprotein</keyword>
<evidence type="ECO:0000256" key="3">
    <source>
        <dbReference type="HAMAP-Rule" id="MF_00360"/>
    </source>
</evidence>
<reference evidence="4" key="1">
    <citation type="journal article" date="2020" name="mSystems">
        <title>Genome- and Community-Level Interaction Insights into Carbon Utilization and Element Cycling Functions of Hydrothermarchaeota in Hydrothermal Sediment.</title>
        <authorList>
            <person name="Zhou Z."/>
            <person name="Liu Y."/>
            <person name="Xu W."/>
            <person name="Pan J."/>
            <person name="Luo Z.H."/>
            <person name="Li M."/>
        </authorList>
    </citation>
    <scope>NUCLEOTIDE SEQUENCE [LARGE SCALE GENOMIC DNA]</scope>
    <source>
        <strain evidence="4">SpSt-906</strain>
    </source>
</reference>
<dbReference type="CDD" id="cd00473">
    <property type="entry name" value="bS6"/>
    <property type="match status" value="1"/>
</dbReference>